<evidence type="ECO:0000313" key="1">
    <source>
        <dbReference type="EMBL" id="SIR98093.1"/>
    </source>
</evidence>
<dbReference type="PROSITE" id="PS51318">
    <property type="entry name" value="TAT"/>
    <property type="match status" value="1"/>
</dbReference>
<dbReference type="NCBIfam" id="TIGR01965">
    <property type="entry name" value="VCBS_repeat"/>
    <property type="match status" value="1"/>
</dbReference>
<dbReference type="InterPro" id="IPR006311">
    <property type="entry name" value="TAT_signal"/>
</dbReference>
<dbReference type="AlphaFoldDB" id="A0A1N7FCP5"/>
<dbReference type="Proteomes" id="UP000185936">
    <property type="component" value="Unassembled WGS sequence"/>
</dbReference>
<keyword evidence="2" id="KW-1185">Reference proteome</keyword>
<reference evidence="2" key="1">
    <citation type="submission" date="2017-01" db="EMBL/GenBank/DDBJ databases">
        <authorList>
            <person name="Varghese N."/>
            <person name="Submissions S."/>
        </authorList>
    </citation>
    <scope>NUCLEOTIDE SEQUENCE [LARGE SCALE GENOMIC DNA]</scope>
    <source>
        <strain evidence="2">type strain: HArc-</strain>
    </source>
</reference>
<dbReference type="EMBL" id="FTNR01000006">
    <property type="protein sequence ID" value="SIR98093.1"/>
    <property type="molecule type" value="Genomic_DNA"/>
</dbReference>
<accession>A0A1N7FCP5</accession>
<organism evidence="1 2">
    <name type="scientific">Natronorubrum thiooxidans</name>
    <dbReference type="NCBI Taxonomy" id="308853"/>
    <lineage>
        <taxon>Archaea</taxon>
        <taxon>Methanobacteriati</taxon>
        <taxon>Methanobacteriota</taxon>
        <taxon>Stenosarchaea group</taxon>
        <taxon>Halobacteria</taxon>
        <taxon>Halobacteriales</taxon>
        <taxon>Natrialbaceae</taxon>
        <taxon>Natronorubrum</taxon>
    </lineage>
</organism>
<name>A0A1N7FCP5_9EURY</name>
<evidence type="ECO:0000313" key="2">
    <source>
        <dbReference type="Proteomes" id="UP000185936"/>
    </source>
</evidence>
<dbReference type="RefSeq" id="WP_235847791.1">
    <property type="nucleotide sequence ID" value="NZ_FTNR01000006.1"/>
</dbReference>
<dbReference type="InterPro" id="IPR010221">
    <property type="entry name" value="VCBS_dom"/>
</dbReference>
<sequence length="188" mass="19079">MESTIMSMNRRNVLVGLGTIVAGGGAALGTGAFSSVEANRSVNVSTTGDAGALIGLSIEAGSALEGTGGTDDEIIAFDLENDINLDAVTTFDDVFTVTNTGGTASEITLEIEDASDNTSLLTSDVGSESDAGMYLENSSVSGGQITLGSAQSDDLVFSVVFDMSDETDTTSADGTIPDNIIIRATQQS</sequence>
<proteinExistence type="predicted"/>
<protein>
    <submittedName>
        <fullName evidence="1">VCBS repeat-containing protein</fullName>
    </submittedName>
</protein>
<gene>
    <name evidence="1" type="ORF">SAMN05421752_106200</name>
</gene>